<evidence type="ECO:0000313" key="2">
    <source>
        <dbReference type="Proteomes" id="UP000280834"/>
    </source>
</evidence>
<accession>A0A3P7Y7W8</accession>
<evidence type="ECO:0000313" key="1">
    <source>
        <dbReference type="EMBL" id="VDO37518.1"/>
    </source>
</evidence>
<dbReference type="AlphaFoldDB" id="A0A3P7Y7W8"/>
<protein>
    <submittedName>
        <fullName evidence="1">Uncharacterized protein</fullName>
    </submittedName>
</protein>
<name>A0A3P7Y7W8_9BILA</name>
<organism evidence="1 2">
    <name type="scientific">Brugia timori</name>
    <dbReference type="NCBI Taxonomy" id="42155"/>
    <lineage>
        <taxon>Eukaryota</taxon>
        <taxon>Metazoa</taxon>
        <taxon>Ecdysozoa</taxon>
        <taxon>Nematoda</taxon>
        <taxon>Chromadorea</taxon>
        <taxon>Rhabditida</taxon>
        <taxon>Spirurina</taxon>
        <taxon>Spiruromorpha</taxon>
        <taxon>Filarioidea</taxon>
        <taxon>Onchocercidae</taxon>
        <taxon>Brugia</taxon>
    </lineage>
</organism>
<sequence>MYAQRVMLKVSFVEQRRIVLIVDSIEHKGNSKNVQNSNVLNEQLL</sequence>
<reference evidence="1 2" key="1">
    <citation type="submission" date="2018-11" db="EMBL/GenBank/DDBJ databases">
        <authorList>
            <consortium name="Pathogen Informatics"/>
        </authorList>
    </citation>
    <scope>NUCLEOTIDE SEQUENCE [LARGE SCALE GENOMIC DNA]</scope>
</reference>
<keyword evidence="2" id="KW-1185">Reference proteome</keyword>
<proteinExistence type="predicted"/>
<dbReference type="EMBL" id="UZAG01017968">
    <property type="protein sequence ID" value="VDO37518.1"/>
    <property type="molecule type" value="Genomic_DNA"/>
</dbReference>
<gene>
    <name evidence="1" type="ORF">BTMF_LOCUS10996</name>
</gene>
<dbReference type="Proteomes" id="UP000280834">
    <property type="component" value="Unassembled WGS sequence"/>
</dbReference>